<evidence type="ECO:0000313" key="1">
    <source>
        <dbReference type="EMBL" id="SEO64880.1"/>
    </source>
</evidence>
<reference evidence="1 2" key="1">
    <citation type="submission" date="2016-10" db="EMBL/GenBank/DDBJ databases">
        <authorList>
            <person name="de Groot N.N."/>
        </authorList>
    </citation>
    <scope>NUCLEOTIDE SEQUENCE [LARGE SCALE GENOMIC DNA]</scope>
    <source>
        <strain evidence="1 2">DSM 27842</strain>
    </source>
</reference>
<gene>
    <name evidence="1" type="ORF">SAMN04490248_108125</name>
</gene>
<sequence length="74" mass="8374">MAHITSNMPAAATVLDALTAPFRAVGRFMILIGENNTQVRKAQYLQSLSDEELAKRGMTREEIVRRVFADKFYI</sequence>
<dbReference type="STRING" id="569882.SAMN04490248_108125"/>
<dbReference type="OrthoDB" id="7867799at2"/>
<evidence type="ECO:0000313" key="2">
    <source>
        <dbReference type="Proteomes" id="UP000198893"/>
    </source>
</evidence>
<proteinExistence type="predicted"/>
<keyword evidence="2" id="KW-1185">Reference proteome</keyword>
<evidence type="ECO:0008006" key="3">
    <source>
        <dbReference type="Google" id="ProtNLM"/>
    </source>
</evidence>
<name>A0A1H8RER5_9RHOB</name>
<dbReference type="RefSeq" id="WP_093117628.1">
    <property type="nucleotide sequence ID" value="NZ_FODS01000008.1"/>
</dbReference>
<dbReference type="Proteomes" id="UP000198893">
    <property type="component" value="Unassembled WGS sequence"/>
</dbReference>
<organism evidence="1 2">
    <name type="scientific">Salinihabitans flavidus</name>
    <dbReference type="NCBI Taxonomy" id="569882"/>
    <lineage>
        <taxon>Bacteria</taxon>
        <taxon>Pseudomonadati</taxon>
        <taxon>Pseudomonadota</taxon>
        <taxon>Alphaproteobacteria</taxon>
        <taxon>Rhodobacterales</taxon>
        <taxon>Roseobacteraceae</taxon>
        <taxon>Salinihabitans</taxon>
    </lineage>
</organism>
<accession>A0A1H8RER5</accession>
<dbReference type="AlphaFoldDB" id="A0A1H8RER5"/>
<protein>
    <recommendedName>
        <fullName evidence="3">DUF1127 domain-containing protein</fullName>
    </recommendedName>
</protein>
<dbReference type="EMBL" id="FODS01000008">
    <property type="protein sequence ID" value="SEO64880.1"/>
    <property type="molecule type" value="Genomic_DNA"/>
</dbReference>